<evidence type="ECO:0000256" key="1">
    <source>
        <dbReference type="SAM" id="SignalP"/>
    </source>
</evidence>
<evidence type="ECO:0008006" key="4">
    <source>
        <dbReference type="Google" id="ProtNLM"/>
    </source>
</evidence>
<dbReference type="EMBL" id="QURR01000015">
    <property type="protein sequence ID" value="RGE44204.1"/>
    <property type="molecule type" value="Genomic_DNA"/>
</dbReference>
<dbReference type="OrthoDB" id="5348860at2"/>
<feature type="signal peptide" evidence="1">
    <location>
        <begin position="1"/>
        <end position="26"/>
    </location>
</feature>
<gene>
    <name evidence="2" type="ORF">DZC30_13220</name>
</gene>
<reference evidence="2 3" key="1">
    <citation type="submission" date="2018-08" db="EMBL/GenBank/DDBJ databases">
        <title>Comamonas testosteroni strain SWCO2.</title>
        <authorList>
            <person name="Jiang N."/>
            <person name="Zhang X.Z."/>
        </authorList>
    </citation>
    <scope>NUCLEOTIDE SEQUENCE [LARGE SCALE GENOMIC DNA]</scope>
    <source>
        <strain evidence="2 3">SWCO2</strain>
    </source>
</reference>
<dbReference type="InterPro" id="IPR039366">
    <property type="entry name" value="Pilotin"/>
</dbReference>
<comment type="caution">
    <text evidence="2">The sequence shown here is derived from an EMBL/GenBank/DDBJ whole genome shotgun (WGS) entry which is preliminary data.</text>
</comment>
<dbReference type="Proteomes" id="UP000261948">
    <property type="component" value="Unassembled WGS sequence"/>
</dbReference>
<evidence type="ECO:0000313" key="2">
    <source>
        <dbReference type="EMBL" id="RGE44204.1"/>
    </source>
</evidence>
<organism evidence="2 3">
    <name type="scientific">Comamonas testosteroni</name>
    <name type="common">Pseudomonas testosteroni</name>
    <dbReference type="NCBI Taxonomy" id="285"/>
    <lineage>
        <taxon>Bacteria</taxon>
        <taxon>Pseudomonadati</taxon>
        <taxon>Pseudomonadota</taxon>
        <taxon>Betaproteobacteria</taxon>
        <taxon>Burkholderiales</taxon>
        <taxon>Comamonadaceae</taxon>
        <taxon>Comamonas</taxon>
    </lineage>
</organism>
<keyword evidence="3" id="KW-1185">Reference proteome</keyword>
<dbReference type="PANTHER" id="PTHR38013:SF1">
    <property type="entry name" value="GLYCOPROTEIN_POLYSACCHARIDE METABOLISM"/>
    <property type="match status" value="1"/>
</dbReference>
<protein>
    <recommendedName>
        <fullName evidence="4">Lipoprotein</fullName>
    </recommendedName>
</protein>
<accession>A0A373FJ93</accession>
<dbReference type="Pfam" id="PF09619">
    <property type="entry name" value="YscW"/>
    <property type="match status" value="1"/>
</dbReference>
<dbReference type="AlphaFoldDB" id="A0A373FJ93"/>
<keyword evidence="1" id="KW-0732">Signal</keyword>
<proteinExistence type="predicted"/>
<dbReference type="InterPro" id="IPR053196">
    <property type="entry name" value="Lipoprotein_YbaY-like"/>
</dbReference>
<evidence type="ECO:0000313" key="3">
    <source>
        <dbReference type="Proteomes" id="UP000261948"/>
    </source>
</evidence>
<name>A0A373FJ93_COMTE</name>
<feature type="chain" id="PRO_5016811758" description="Lipoprotein" evidence="1">
    <location>
        <begin position="27"/>
        <end position="155"/>
    </location>
</feature>
<sequence>MQFNTFLHRTALAATVASAVLLTACAQQSPAAGDSARTTSVATANSVEGTVSWRERIALPPDAVLVIQLQDTSRADAPAQVIEQQAIRLQNLQPPHNYRLSVDPKKLNPSAMYTVTARVTSNGGNTLHFINDRANPVLTQGAGNKVDMVLVRTGS</sequence>
<dbReference type="PANTHER" id="PTHR38013">
    <property type="entry name" value="GLYCOPROTEIN/POLYSACCHARIDE METABOLISM"/>
    <property type="match status" value="1"/>
</dbReference>